<comment type="subcellular location">
    <subcellularLocation>
        <location evidence="1">Cell envelope</location>
    </subcellularLocation>
</comment>
<evidence type="ECO:0000256" key="3">
    <source>
        <dbReference type="ARBA" id="ARBA00022748"/>
    </source>
</evidence>
<dbReference type="NCBIfam" id="TIGR03142">
    <property type="entry name" value="cytochro_ccmI"/>
    <property type="match status" value="1"/>
</dbReference>
<keyword evidence="6" id="KW-1133">Transmembrane helix</keyword>
<evidence type="ECO:0000313" key="12">
    <source>
        <dbReference type="Proteomes" id="UP000253065"/>
    </source>
</evidence>
<evidence type="ECO:0000256" key="1">
    <source>
        <dbReference type="ARBA" id="ARBA00004196"/>
    </source>
</evidence>
<dbReference type="GO" id="GO:0005886">
    <property type="term" value="C:plasma membrane"/>
    <property type="evidence" value="ECO:0007669"/>
    <property type="project" value="TreeGrafter"/>
</dbReference>
<dbReference type="PROSITE" id="PS50005">
    <property type="entry name" value="TPR"/>
    <property type="match status" value="2"/>
</dbReference>
<evidence type="ECO:0000256" key="4">
    <source>
        <dbReference type="ARBA" id="ARBA00022803"/>
    </source>
</evidence>
<dbReference type="AlphaFoldDB" id="A0A368VA47"/>
<feature type="repeat" description="TPR" evidence="5">
    <location>
        <begin position="163"/>
        <end position="196"/>
    </location>
</feature>
<sequence length="424" mass="46405">MTDTFWIAGTVLILVALAFVLYPVFFHKPRARLEADLRNQNLLAYRTRLKELEDEHEAGILDDESYKQLKEELAGAMLDDVPEEPVTQRRVPGQRSAMVVALLAILVLPVGTYFGYQEWGSMDQVEQFLAMQEMNATQGDQTARMAELADQLRKRLEESPDNADGWAMLGQTYMRLERYEQAAEAYRRLADVVSEDRNASAVALGLAAQANYFASEGEMTPAVTDAIAAARALNPDEVNALGLMGINAFGQQNYREAIEYWQRITEVAPDHPQLGAIRGGIEEAYRRLGETPPEGVASEPQQAAGPGVSLRVSLDEGLRQQVADNTVLFIFARPAAAAGGAPVAVARMTAGDLPAEIRLDDRYAMSPESAISAQQDVVVVARLSRSGSVNPQPGDWEGRVEAEVLPPAEAEPPVELVINQELTN</sequence>
<evidence type="ECO:0000313" key="9">
    <source>
        <dbReference type="EMBL" id="RBP77150.1"/>
    </source>
</evidence>
<evidence type="ECO:0000313" key="10">
    <source>
        <dbReference type="EMBL" id="RCW37996.1"/>
    </source>
</evidence>
<dbReference type="Gene3D" id="1.25.40.10">
    <property type="entry name" value="Tetratricopeptide repeat domain"/>
    <property type="match status" value="1"/>
</dbReference>
<dbReference type="RefSeq" id="WP_113878981.1">
    <property type="nucleotide sequence ID" value="NZ_QNSA01000001.1"/>
</dbReference>
<dbReference type="InterPro" id="IPR019734">
    <property type="entry name" value="TPR_rpt"/>
</dbReference>
<dbReference type="EMBL" id="QNSA01000001">
    <property type="protein sequence ID" value="RBP77150.1"/>
    <property type="molecule type" value="Genomic_DNA"/>
</dbReference>
<keyword evidence="12" id="KW-1185">Reference proteome</keyword>
<protein>
    <submittedName>
        <fullName evidence="10">Cytochrome c-type biogenesis protein CcmH</fullName>
    </submittedName>
</protein>
<reference evidence="10 11" key="1">
    <citation type="submission" date="2018-07" db="EMBL/GenBank/DDBJ databases">
        <title>Freshwater and sediment microbial communities from various areas in North America, analyzing microbe dynamics in response to fracking.</title>
        <authorList>
            <person name="Lamendella R."/>
        </authorList>
    </citation>
    <scope>NUCLEOTIDE SEQUENCE [LARGE SCALE GENOMIC DNA]</scope>
    <source>
        <strain evidence="10 11">114E</strain>
        <strain evidence="9 12">114E_o</strain>
    </source>
</reference>
<dbReference type="InterPro" id="IPR056412">
    <property type="entry name" value="Ig_CycH"/>
</dbReference>
<keyword evidence="4 5" id="KW-0802">TPR repeat</keyword>
<dbReference type="Pfam" id="PF23914">
    <property type="entry name" value="TPR_CcmH_CycH"/>
    <property type="match status" value="1"/>
</dbReference>
<evidence type="ECO:0000313" key="11">
    <source>
        <dbReference type="Proteomes" id="UP000252795"/>
    </source>
</evidence>
<dbReference type="GO" id="GO:0030313">
    <property type="term" value="C:cell envelope"/>
    <property type="evidence" value="ECO:0007669"/>
    <property type="project" value="UniProtKB-SubCell"/>
</dbReference>
<proteinExistence type="predicted"/>
<dbReference type="PANTHER" id="PTHR47870">
    <property type="entry name" value="CYTOCHROME C-TYPE BIOGENESIS PROTEIN CCMH"/>
    <property type="match status" value="1"/>
</dbReference>
<evidence type="ECO:0000256" key="5">
    <source>
        <dbReference type="PROSITE-ProRule" id="PRU00339"/>
    </source>
</evidence>
<dbReference type="InterPro" id="IPR056413">
    <property type="entry name" value="TPR_CcmH_CycH"/>
</dbReference>
<feature type="domain" description="Cytochrome c-type biogenesis protein H TPR" evidence="8">
    <location>
        <begin position="138"/>
        <end position="269"/>
    </location>
</feature>
<dbReference type="SMART" id="SM00028">
    <property type="entry name" value="TPR"/>
    <property type="match status" value="2"/>
</dbReference>
<dbReference type="EMBL" id="QPJB01000001">
    <property type="protein sequence ID" value="RCW37996.1"/>
    <property type="molecule type" value="Genomic_DNA"/>
</dbReference>
<dbReference type="Proteomes" id="UP000252795">
    <property type="component" value="Unassembled WGS sequence"/>
</dbReference>
<evidence type="ECO:0000256" key="2">
    <source>
        <dbReference type="ARBA" id="ARBA00022737"/>
    </source>
</evidence>
<feature type="transmembrane region" description="Helical" evidence="6">
    <location>
        <begin position="97"/>
        <end position="116"/>
    </location>
</feature>
<dbReference type="Proteomes" id="UP000253065">
    <property type="component" value="Unassembled WGS sequence"/>
</dbReference>
<dbReference type="PANTHER" id="PTHR47870:SF4">
    <property type="entry name" value="CYTOCHROME C-TYPE BIOGENESIS PROTEIN CYCH"/>
    <property type="match status" value="1"/>
</dbReference>
<evidence type="ECO:0000256" key="6">
    <source>
        <dbReference type="SAM" id="Phobius"/>
    </source>
</evidence>
<keyword evidence="3" id="KW-0201">Cytochrome c-type biogenesis</keyword>
<dbReference type="SUPFAM" id="SSF48452">
    <property type="entry name" value="TPR-like"/>
    <property type="match status" value="1"/>
</dbReference>
<dbReference type="GO" id="GO:0017004">
    <property type="term" value="P:cytochrome complex assembly"/>
    <property type="evidence" value="ECO:0007669"/>
    <property type="project" value="UniProtKB-KW"/>
</dbReference>
<organism evidence="10 11">
    <name type="scientific">Marinobacter nauticus</name>
    <name type="common">Marinobacter hydrocarbonoclasticus</name>
    <name type="synonym">Marinobacter aquaeolei</name>
    <dbReference type="NCBI Taxonomy" id="2743"/>
    <lineage>
        <taxon>Bacteria</taxon>
        <taxon>Pseudomonadati</taxon>
        <taxon>Pseudomonadota</taxon>
        <taxon>Gammaproteobacteria</taxon>
        <taxon>Pseudomonadales</taxon>
        <taxon>Marinobacteraceae</taxon>
        <taxon>Marinobacter</taxon>
    </lineage>
</organism>
<dbReference type="InterPro" id="IPR011990">
    <property type="entry name" value="TPR-like_helical_dom_sf"/>
</dbReference>
<name>A0A368VA47_MARNT</name>
<dbReference type="Pfam" id="PF23892">
    <property type="entry name" value="Ig_CycH"/>
    <property type="match status" value="1"/>
</dbReference>
<feature type="domain" description="Cytochrome c-type biogenesis protein H Ig-like" evidence="7">
    <location>
        <begin position="309"/>
        <end position="419"/>
    </location>
</feature>
<evidence type="ECO:0000259" key="8">
    <source>
        <dbReference type="Pfam" id="PF23914"/>
    </source>
</evidence>
<keyword evidence="6" id="KW-0812">Transmembrane</keyword>
<feature type="transmembrane region" description="Helical" evidence="6">
    <location>
        <begin position="6"/>
        <end position="25"/>
    </location>
</feature>
<keyword evidence="6" id="KW-0472">Membrane</keyword>
<dbReference type="InterPro" id="IPR017560">
    <property type="entry name" value="Cyt_c_biogenesis_CcmI"/>
</dbReference>
<gene>
    <name evidence="10" type="ORF">DET51_101339</name>
    <name evidence="9" type="ORF">DET64_101340</name>
</gene>
<dbReference type="InterPro" id="IPR051263">
    <property type="entry name" value="C-type_cytochrome_biogenesis"/>
</dbReference>
<evidence type="ECO:0000259" key="7">
    <source>
        <dbReference type="Pfam" id="PF23892"/>
    </source>
</evidence>
<feature type="repeat" description="TPR" evidence="5">
    <location>
        <begin position="238"/>
        <end position="271"/>
    </location>
</feature>
<accession>A0A368VA47</accession>
<keyword evidence="2" id="KW-0677">Repeat</keyword>
<comment type="caution">
    <text evidence="10">The sequence shown here is derived from an EMBL/GenBank/DDBJ whole genome shotgun (WGS) entry which is preliminary data.</text>
</comment>